<comment type="subcellular location">
    <subcellularLocation>
        <location evidence="1">Membrane</location>
    </subcellularLocation>
</comment>
<dbReference type="PANTHER" id="PTHR43531:SF14">
    <property type="entry name" value="METHYL-ACCEPTING CHEMOTAXIS PROTEIN I-RELATED"/>
    <property type="match status" value="1"/>
</dbReference>
<dbReference type="GO" id="GO:0007165">
    <property type="term" value="P:signal transduction"/>
    <property type="evidence" value="ECO:0007669"/>
    <property type="project" value="UniProtKB-KW"/>
</dbReference>
<keyword evidence="7" id="KW-1133">Transmembrane helix</keyword>
<dbReference type="InterPro" id="IPR051310">
    <property type="entry name" value="MCP_chemotaxis"/>
</dbReference>
<feature type="region of interest" description="Disordered" evidence="6">
    <location>
        <begin position="517"/>
        <end position="541"/>
    </location>
</feature>
<evidence type="ECO:0000256" key="4">
    <source>
        <dbReference type="PROSITE-ProRule" id="PRU00284"/>
    </source>
</evidence>
<dbReference type="PROSITE" id="PS50111">
    <property type="entry name" value="CHEMOTAXIS_TRANSDUC_2"/>
    <property type="match status" value="1"/>
</dbReference>
<evidence type="ECO:0000256" key="3">
    <source>
        <dbReference type="ARBA" id="ARBA00029447"/>
    </source>
</evidence>
<dbReference type="Pfam" id="PF00015">
    <property type="entry name" value="MCPsignal"/>
    <property type="match status" value="1"/>
</dbReference>
<dbReference type="EMBL" id="FNLO01000007">
    <property type="protein sequence ID" value="SDV49055.1"/>
    <property type="molecule type" value="Genomic_DNA"/>
</dbReference>
<name>A0A1H2PQE5_9BURK</name>
<proteinExistence type="inferred from homology"/>
<comment type="similarity">
    <text evidence="3">Belongs to the methyl-accepting chemotaxis (MCP) protein family.</text>
</comment>
<dbReference type="GO" id="GO:0006935">
    <property type="term" value="P:chemotaxis"/>
    <property type="evidence" value="ECO:0007669"/>
    <property type="project" value="InterPro"/>
</dbReference>
<accession>A0A1H2PQE5</accession>
<keyword evidence="5" id="KW-0175">Coiled coil</keyword>
<feature type="coiled-coil region" evidence="5">
    <location>
        <begin position="155"/>
        <end position="182"/>
    </location>
</feature>
<keyword evidence="7" id="KW-0472">Membrane</keyword>
<dbReference type="RefSeq" id="WP_170845137.1">
    <property type="nucleotide sequence ID" value="NZ_FNLO01000007.1"/>
</dbReference>
<dbReference type="GO" id="GO:0004888">
    <property type="term" value="F:transmembrane signaling receptor activity"/>
    <property type="evidence" value="ECO:0007669"/>
    <property type="project" value="InterPro"/>
</dbReference>
<feature type="compositionally biased region" description="Polar residues" evidence="6">
    <location>
        <begin position="525"/>
        <end position="541"/>
    </location>
</feature>
<keyword evidence="9" id="KW-0675">Receptor</keyword>
<dbReference type="Gene3D" id="1.10.287.950">
    <property type="entry name" value="Methyl-accepting chemotaxis protein"/>
    <property type="match status" value="1"/>
</dbReference>
<dbReference type="InterPro" id="IPR004090">
    <property type="entry name" value="Chemotax_Me-accpt_rcpt"/>
</dbReference>
<evidence type="ECO:0000256" key="5">
    <source>
        <dbReference type="SAM" id="Coils"/>
    </source>
</evidence>
<evidence type="ECO:0000313" key="9">
    <source>
        <dbReference type="EMBL" id="SDV49055.1"/>
    </source>
</evidence>
<evidence type="ECO:0000313" key="10">
    <source>
        <dbReference type="Proteomes" id="UP000243719"/>
    </source>
</evidence>
<dbReference type="InterPro" id="IPR004089">
    <property type="entry name" value="MCPsignal_dom"/>
</dbReference>
<gene>
    <name evidence="9" type="ORF">SAMN05216551_10725</name>
</gene>
<dbReference type="GO" id="GO:0005886">
    <property type="term" value="C:plasma membrane"/>
    <property type="evidence" value="ECO:0007669"/>
    <property type="project" value="TreeGrafter"/>
</dbReference>
<dbReference type="AlphaFoldDB" id="A0A1H2PQE5"/>
<dbReference type="PRINTS" id="PR00260">
    <property type="entry name" value="CHEMTRNSDUCR"/>
</dbReference>
<dbReference type="CDD" id="cd19411">
    <property type="entry name" value="MCP2201-like_sensor"/>
    <property type="match status" value="1"/>
</dbReference>
<protein>
    <submittedName>
        <fullName evidence="9">Methyl-accepting chemotaxis protein/methyl-accepting chemotaxis protein-1, serine sensor receptor</fullName>
    </submittedName>
</protein>
<keyword evidence="10" id="KW-1185">Reference proteome</keyword>
<dbReference type="InterPro" id="IPR047347">
    <property type="entry name" value="YvaQ-like_sensor"/>
</dbReference>
<organism evidence="9 10">
    <name type="scientific">Chitinasiproducens palmae</name>
    <dbReference type="NCBI Taxonomy" id="1770053"/>
    <lineage>
        <taxon>Bacteria</taxon>
        <taxon>Pseudomonadati</taxon>
        <taxon>Pseudomonadota</taxon>
        <taxon>Betaproteobacteria</taxon>
        <taxon>Burkholderiales</taxon>
        <taxon>Burkholderiaceae</taxon>
        <taxon>Chitinasiproducens</taxon>
    </lineage>
</organism>
<dbReference type="FunFam" id="1.10.287.950:FF:000001">
    <property type="entry name" value="Methyl-accepting chemotaxis sensory transducer"/>
    <property type="match status" value="1"/>
</dbReference>
<evidence type="ECO:0000256" key="1">
    <source>
        <dbReference type="ARBA" id="ARBA00004370"/>
    </source>
</evidence>
<dbReference type="Pfam" id="PF12729">
    <property type="entry name" value="4HB_MCP_1"/>
    <property type="match status" value="1"/>
</dbReference>
<evidence type="ECO:0000259" key="8">
    <source>
        <dbReference type="PROSITE" id="PS50111"/>
    </source>
</evidence>
<feature type="domain" description="Methyl-accepting transducer" evidence="8">
    <location>
        <begin position="271"/>
        <end position="500"/>
    </location>
</feature>
<keyword evidence="7" id="KW-0812">Transmembrane</keyword>
<dbReference type="CDD" id="cd11386">
    <property type="entry name" value="MCP_signal"/>
    <property type="match status" value="1"/>
</dbReference>
<evidence type="ECO:0000256" key="7">
    <source>
        <dbReference type="SAM" id="Phobius"/>
    </source>
</evidence>
<keyword evidence="4" id="KW-0807">Transducer</keyword>
<keyword evidence="2" id="KW-0488">Methylation</keyword>
<reference evidence="10" key="1">
    <citation type="submission" date="2016-09" db="EMBL/GenBank/DDBJ databases">
        <authorList>
            <person name="Varghese N."/>
            <person name="Submissions S."/>
        </authorList>
    </citation>
    <scope>NUCLEOTIDE SEQUENCE [LARGE SCALE GENOMIC DNA]</scope>
    <source>
        <strain evidence="10">JS23</strain>
    </source>
</reference>
<dbReference type="SMART" id="SM00283">
    <property type="entry name" value="MA"/>
    <property type="match status" value="1"/>
</dbReference>
<feature type="transmembrane region" description="Helical" evidence="7">
    <location>
        <begin position="186"/>
        <end position="209"/>
    </location>
</feature>
<dbReference type="InterPro" id="IPR024478">
    <property type="entry name" value="HlyB_4HB_MCP"/>
</dbReference>
<dbReference type="Proteomes" id="UP000243719">
    <property type="component" value="Unassembled WGS sequence"/>
</dbReference>
<evidence type="ECO:0000256" key="6">
    <source>
        <dbReference type="SAM" id="MobiDB-lite"/>
    </source>
</evidence>
<dbReference type="PANTHER" id="PTHR43531">
    <property type="entry name" value="PROTEIN ICFG"/>
    <property type="match status" value="1"/>
</dbReference>
<evidence type="ECO:0000256" key="2">
    <source>
        <dbReference type="ARBA" id="ARBA00022481"/>
    </source>
</evidence>
<feature type="compositionally biased region" description="Polar residues" evidence="6">
    <location>
        <begin position="566"/>
        <end position="576"/>
    </location>
</feature>
<feature type="region of interest" description="Disordered" evidence="6">
    <location>
        <begin position="561"/>
        <end position="585"/>
    </location>
</feature>
<dbReference type="SUPFAM" id="SSF58104">
    <property type="entry name" value="Methyl-accepting chemotaxis protein (MCP) signaling domain"/>
    <property type="match status" value="1"/>
</dbReference>
<sequence>MFRNLSVGRRLASGFAVVLVLFGVTAALSIYQMTVSENHFQKTFSDAEEKENLATRIRAGFDLRAIAARNVAMVSDPAAQPDEVARATAGKKAIDDAMTRLATLPMDASERASLKRLVDLETQYAPVAQDIIALAVAQRQPEAIQHLTGQCMPLLNQVIEELDRLTAEIHNASLNAAEQQHQSSRMAVFAILTLTGLALVVGVWVAVAVSRSLLRQLGGEPVDAARVAADIAAGRLGTVVPVREGDRDSLMTSLETMRATLARTVADIQASSEAIALAAGEIAQGNTDLSRRTEAQAGALQETASSMEELTATVRQNADNAQRARELSARTSELAARGGVAVEQVVGTMAGISESSARVADIIDVIDGIAFQTNILALNAAVEAARAGEHGRGFAVVAGEVRTLAQRSATAAREIKTLIDTSLGEVKAGAGQVQAAGARMNEIVTSVADVTALIGGIADASDQQRAGIEQVNQAVGQMDSVTQQNAALVEQASAAALAMADQAEQLRQGVATFSLHDDDARRSARPQSRTNDVPTDRSAWSPSGVLLATAARMPERLATAPVRRATPTQANLNSPASVDADWERF</sequence>
<dbReference type="STRING" id="1770053.SAMN05216551_10725"/>